<feature type="region of interest" description="Disordered" evidence="1">
    <location>
        <begin position="536"/>
        <end position="572"/>
    </location>
</feature>
<dbReference type="InterPro" id="IPR013694">
    <property type="entry name" value="VIT"/>
</dbReference>
<dbReference type="InterPro" id="IPR002035">
    <property type="entry name" value="VWF_A"/>
</dbReference>
<dbReference type="Pfam" id="PF08487">
    <property type="entry name" value="VIT"/>
    <property type="match status" value="1"/>
</dbReference>
<sequence>MLKSSNGNSIPLKSQNLHVDVCDRTASFVFEQHFVNEEEKNPIEAFYTFPNPAEASVYSFEATLDDGSVVVADCKEKVQAKKEYNEAIKNGDTAYYMDRSDGNVFSVAIGNLAPLTGVLIKIKLVCELDNEQNVRFLRLNIPLTIADKYTPRYQYTSRNYVDSVAHPKKTTEKPYVLNVFGTVRMSNKLVGLDSKTHKVKISKMTETSCQFEMRDIEDLTKDVVVTIERNASSSSAFTQELRTAPKNSALKHCTVVNLVPDFSSLPPVNVNDCHYCILLDKSGSMQDDNKMENCKKAAERFVALIPINASFDVYAFDNHFSKFESKEENSMKRKTEASSWISTIRADGGTELIPVLREIYSNLNKRKNAVLIVLTDGDVSNTHDVLKLVKANPNVSVFSIGIGSGASIDLVKGLAVQGNGHHEMINSGSDDIGSIVSSQLKKAKDTLRKHQNDYRVEIDTMGGRSINIPGITAPLYENVDNTMFVFSEFAPAVVRFVTMNANGEESVQTIVPVTIEGETMLHRIAGVKYINELQTAERSEAPKARSTSGSRMSHMQIDSDDDDEDSAKASDSEIKRQIIEVSTDLNVLSNHTAFIGVEKRKDKVTGDMVLKEIPLQTRPRPRNEGMVLECAMVSACSMPMSGGARLVPQSMALSASYDEEECDDDMFDSLQSQPARFMKQSAQVKSSGVSSFFGGVAKGLFGSSNSYSLKESAQVTQGRRQPQPVTHKIEYTVNVPLDGVFIGTDLFSCASNGSLLDLLASLIDGFNTPLKVGDKIQLAGASLASTYGVYEIISLGSVDEPWVLQRLQ</sequence>
<dbReference type="Gene3D" id="3.40.50.410">
    <property type="entry name" value="von Willebrand factor, type A domain"/>
    <property type="match status" value="1"/>
</dbReference>
<reference evidence="4 5" key="1">
    <citation type="submission" date="2018-10" db="EMBL/GenBank/DDBJ databases">
        <authorList>
            <consortium name="IHU Genomes"/>
        </authorList>
    </citation>
    <scope>NUCLEOTIDE SEQUENCE [LARGE SCALE GENOMIC DNA]</scope>
    <source>
        <strain evidence="4 5">A1</strain>
    </source>
</reference>
<dbReference type="PROSITE" id="PS51468">
    <property type="entry name" value="VIT"/>
    <property type="match status" value="1"/>
</dbReference>
<dbReference type="PANTHER" id="PTHR45737">
    <property type="entry name" value="VON WILLEBRAND FACTOR A DOMAIN-CONTAINING PROTEIN 5A"/>
    <property type="match status" value="1"/>
</dbReference>
<dbReference type="PROSITE" id="PS50234">
    <property type="entry name" value="VWFA"/>
    <property type="match status" value="1"/>
</dbReference>
<feature type="domain" description="VIT" evidence="3">
    <location>
        <begin position="1"/>
        <end position="126"/>
    </location>
</feature>
<name>A0A5K0UC81_9VIRU</name>
<evidence type="ECO:0000259" key="3">
    <source>
        <dbReference type="PROSITE" id="PS51468"/>
    </source>
</evidence>
<organism evidence="4 5">
    <name type="scientific">Yasminevirus sp. GU-2018</name>
    <dbReference type="NCBI Taxonomy" id="2420051"/>
    <lineage>
        <taxon>Viruses</taxon>
        <taxon>Varidnaviria</taxon>
        <taxon>Bamfordvirae</taxon>
        <taxon>Nucleocytoviricota</taxon>
        <taxon>Megaviricetes</taxon>
        <taxon>Imitervirales</taxon>
        <taxon>Mimiviridae</taxon>
        <taxon>Klosneuvirinae</taxon>
        <taxon>Yasminevirus</taxon>
        <taxon>Yasminevirus saudimassiliense</taxon>
    </lineage>
</organism>
<dbReference type="Proteomes" id="UP000594342">
    <property type="component" value="Unassembled WGS sequence"/>
</dbReference>
<evidence type="ECO:0000256" key="1">
    <source>
        <dbReference type="SAM" id="MobiDB-lite"/>
    </source>
</evidence>
<gene>
    <name evidence="4" type="ORF">YASMINEVIRUS_1488</name>
</gene>
<dbReference type="EMBL" id="UPSH01000001">
    <property type="protein sequence ID" value="VBB18956.1"/>
    <property type="molecule type" value="Genomic_DNA"/>
</dbReference>
<protein>
    <submittedName>
        <fullName evidence="4">von Willebrand factor A domain-containing protein</fullName>
    </submittedName>
</protein>
<dbReference type="InterPro" id="IPR036465">
    <property type="entry name" value="vWFA_dom_sf"/>
</dbReference>
<dbReference type="SMART" id="SM00609">
    <property type="entry name" value="VIT"/>
    <property type="match status" value="1"/>
</dbReference>
<feature type="domain" description="VWFA" evidence="2">
    <location>
        <begin position="274"/>
        <end position="440"/>
    </location>
</feature>
<evidence type="ECO:0000313" key="5">
    <source>
        <dbReference type="Proteomes" id="UP000594342"/>
    </source>
</evidence>
<dbReference type="Pfam" id="PF13768">
    <property type="entry name" value="VWA_3"/>
    <property type="match status" value="1"/>
</dbReference>
<dbReference type="SUPFAM" id="SSF53300">
    <property type="entry name" value="vWA-like"/>
    <property type="match status" value="1"/>
</dbReference>
<comment type="caution">
    <text evidence="4">The sequence shown here is derived from an EMBL/GenBank/DDBJ whole genome shotgun (WGS) entry which is preliminary data.</text>
</comment>
<dbReference type="SMART" id="SM00327">
    <property type="entry name" value="VWA"/>
    <property type="match status" value="1"/>
</dbReference>
<keyword evidence="5" id="KW-1185">Reference proteome</keyword>
<evidence type="ECO:0000313" key="4">
    <source>
        <dbReference type="EMBL" id="VBB18956.1"/>
    </source>
</evidence>
<proteinExistence type="predicted"/>
<evidence type="ECO:0000259" key="2">
    <source>
        <dbReference type="PROSITE" id="PS50234"/>
    </source>
</evidence>
<accession>A0A5K0UC81</accession>
<dbReference type="PANTHER" id="PTHR45737:SF6">
    <property type="entry name" value="VON WILLEBRAND FACTOR A DOMAIN-CONTAINING PROTEIN 5A"/>
    <property type="match status" value="1"/>
</dbReference>